<evidence type="ECO:0000313" key="3">
    <source>
        <dbReference type="Proteomes" id="UP000317650"/>
    </source>
</evidence>
<dbReference type="EMBL" id="PYDT01000006">
    <property type="protein sequence ID" value="THU57989.1"/>
    <property type="molecule type" value="Genomic_DNA"/>
</dbReference>
<name>A0A4S8J9S0_MUSBA</name>
<protein>
    <submittedName>
        <fullName evidence="2">Uncharacterized protein</fullName>
    </submittedName>
</protein>
<dbReference type="Proteomes" id="UP000317650">
    <property type="component" value="Chromosome 3"/>
</dbReference>
<evidence type="ECO:0000256" key="1">
    <source>
        <dbReference type="SAM" id="MobiDB-lite"/>
    </source>
</evidence>
<dbReference type="PANTHER" id="PTHR33924:SF5">
    <property type="entry name" value="CATION-TRANSPORTING ATPASE"/>
    <property type="match status" value="1"/>
</dbReference>
<dbReference type="PANTHER" id="PTHR33924">
    <property type="entry name" value="CATION-TRANSPORTING ATPASE"/>
    <property type="match status" value="1"/>
</dbReference>
<proteinExistence type="predicted"/>
<feature type="region of interest" description="Disordered" evidence="1">
    <location>
        <begin position="1"/>
        <end position="33"/>
    </location>
</feature>
<sequence length="580" mass="64259">MASDASAAVQVPRIKEEGETSDCEGDIEGRRDGAKRMKIRDLESVLGVEGIRSCSLDSSTTNELKVPGHDHKEEGHSEILVATTSVLSDTLASETTCHSSVEHVPACLTSGPAGSTNPFILRHENVPISAKEISRQSFPIEKNEGEQGSTKMTGLTVDLNSIATSSTADHDFFYPYKKLGQIKPADASESGSTTGPVEESEPLRVWKEMKQNGFLSSRGSILMPKQQVRQTRKRKDDELQRKTEFAKREQVNRFNKIAAPCGLLSGLNPGIINHVRNSKQVHSIIDAIVHSEKRDNQTQNRITDQAGRGIKETSDRRKEHICSQDSTTKQVILSEPCIPPRTEYPGENENEMVWHNFHQGACATSQLTTECEGDALKLKVSSATARTSENVSSATIDEFSANQENVDSLSLKAANVASQWLDLLQQDIKGRIAALRRSKKRVRNVIQTELPYLLSKEFTSNQENEPNFAQSYEAGCSTKAISEMHVVRWRSLFTQMDKTLYEEGKHLESWLKQVQEMQLHCENGLKFVSSGSSSHLNLTHDSSKLKKSESTEREYAVRAAAASIYSTCNLIMTGGNVQCF</sequence>
<keyword evidence="3" id="KW-1185">Reference proteome</keyword>
<comment type="caution">
    <text evidence="2">The sequence shown here is derived from an EMBL/GenBank/DDBJ whole genome shotgun (WGS) entry which is preliminary data.</text>
</comment>
<gene>
    <name evidence="2" type="ORF">C4D60_Mb03t09390</name>
</gene>
<reference evidence="2 3" key="1">
    <citation type="journal article" date="2019" name="Nat. Plants">
        <title>Genome sequencing of Musa balbisiana reveals subgenome evolution and function divergence in polyploid bananas.</title>
        <authorList>
            <person name="Yao X."/>
        </authorList>
    </citation>
    <scope>NUCLEOTIDE SEQUENCE [LARGE SCALE GENOMIC DNA]</scope>
    <source>
        <strain evidence="3">cv. DH-PKW</strain>
        <tissue evidence="2">Leaves</tissue>
    </source>
</reference>
<accession>A0A4S8J9S0</accession>
<organism evidence="2 3">
    <name type="scientific">Musa balbisiana</name>
    <name type="common">Banana</name>
    <dbReference type="NCBI Taxonomy" id="52838"/>
    <lineage>
        <taxon>Eukaryota</taxon>
        <taxon>Viridiplantae</taxon>
        <taxon>Streptophyta</taxon>
        <taxon>Embryophyta</taxon>
        <taxon>Tracheophyta</taxon>
        <taxon>Spermatophyta</taxon>
        <taxon>Magnoliopsida</taxon>
        <taxon>Liliopsida</taxon>
        <taxon>Zingiberales</taxon>
        <taxon>Musaceae</taxon>
        <taxon>Musa</taxon>
    </lineage>
</organism>
<dbReference type="STRING" id="52838.A0A4S8J9S0"/>
<dbReference type="AlphaFoldDB" id="A0A4S8J9S0"/>
<evidence type="ECO:0000313" key="2">
    <source>
        <dbReference type="EMBL" id="THU57989.1"/>
    </source>
</evidence>